<feature type="compositionally biased region" description="Polar residues" evidence="2">
    <location>
        <begin position="32"/>
        <end position="48"/>
    </location>
</feature>
<evidence type="ECO:0000259" key="4">
    <source>
        <dbReference type="SMART" id="SM00854"/>
    </source>
</evidence>
<reference evidence="5 6" key="1">
    <citation type="submission" date="2018-12" db="EMBL/GenBank/DDBJ databases">
        <title>Complete genome sequence of Flaviflexus sp. H23T48.</title>
        <authorList>
            <person name="Bae J.-W."/>
            <person name="Lee J.-Y."/>
        </authorList>
    </citation>
    <scope>NUCLEOTIDE SEQUENCE [LARGE SCALE GENOMIC DNA]</scope>
    <source>
        <strain evidence="5 6">H23T48</strain>
    </source>
</reference>
<keyword evidence="6" id="KW-1185">Reference proteome</keyword>
<evidence type="ECO:0000256" key="1">
    <source>
        <dbReference type="ARBA" id="ARBA00005662"/>
    </source>
</evidence>
<feature type="signal peptide" evidence="3">
    <location>
        <begin position="1"/>
        <end position="24"/>
    </location>
</feature>
<dbReference type="PROSITE" id="PS51257">
    <property type="entry name" value="PROKAR_LIPOPROTEIN"/>
    <property type="match status" value="1"/>
</dbReference>
<keyword evidence="3" id="KW-0732">Signal</keyword>
<dbReference type="PANTHER" id="PTHR33393">
    <property type="entry name" value="POLYGLUTAMINE SYNTHESIS ACCESSORY PROTEIN RV0574C-RELATED"/>
    <property type="match status" value="1"/>
</dbReference>
<dbReference type="Gene3D" id="3.60.21.10">
    <property type="match status" value="1"/>
</dbReference>
<dbReference type="InterPro" id="IPR052169">
    <property type="entry name" value="CW_Biosynth-Accessory"/>
</dbReference>
<dbReference type="InterPro" id="IPR019079">
    <property type="entry name" value="Capsule_synth_CapA"/>
</dbReference>
<dbReference type="PANTHER" id="PTHR33393:SF13">
    <property type="entry name" value="PGA BIOSYNTHESIS PROTEIN CAPA"/>
    <property type="match status" value="1"/>
</dbReference>
<organism evidence="5 6">
    <name type="scientific">Flaviflexus ciconiae</name>
    <dbReference type="NCBI Taxonomy" id="2496867"/>
    <lineage>
        <taxon>Bacteria</taxon>
        <taxon>Bacillati</taxon>
        <taxon>Actinomycetota</taxon>
        <taxon>Actinomycetes</taxon>
        <taxon>Actinomycetales</taxon>
        <taxon>Actinomycetaceae</taxon>
        <taxon>Flaviflexus</taxon>
    </lineage>
</organism>
<gene>
    <name evidence="5" type="ORF">EJ997_01420</name>
</gene>
<evidence type="ECO:0000313" key="6">
    <source>
        <dbReference type="Proteomes" id="UP000280344"/>
    </source>
</evidence>
<dbReference type="AlphaFoldDB" id="A0A3Q9G5E0"/>
<dbReference type="Pfam" id="PF09587">
    <property type="entry name" value="PGA_cap"/>
    <property type="match status" value="1"/>
</dbReference>
<dbReference type="InterPro" id="IPR029052">
    <property type="entry name" value="Metallo-depent_PP-like"/>
</dbReference>
<proteinExistence type="inferred from homology"/>
<protein>
    <submittedName>
        <fullName evidence="5">CapA family protein</fullName>
    </submittedName>
</protein>
<dbReference type="RefSeq" id="WP_126702996.1">
    <property type="nucleotide sequence ID" value="NZ_CP034593.1"/>
</dbReference>
<feature type="region of interest" description="Disordered" evidence="2">
    <location>
        <begin position="23"/>
        <end position="78"/>
    </location>
</feature>
<evidence type="ECO:0000256" key="3">
    <source>
        <dbReference type="SAM" id="SignalP"/>
    </source>
</evidence>
<evidence type="ECO:0000313" key="5">
    <source>
        <dbReference type="EMBL" id="AZQ76187.1"/>
    </source>
</evidence>
<accession>A0A3Q9G5E0</accession>
<dbReference type="EMBL" id="CP034593">
    <property type="protein sequence ID" value="AZQ76187.1"/>
    <property type="molecule type" value="Genomic_DNA"/>
</dbReference>
<dbReference type="SUPFAM" id="SSF56300">
    <property type="entry name" value="Metallo-dependent phosphatases"/>
    <property type="match status" value="1"/>
</dbReference>
<dbReference type="CDD" id="cd07381">
    <property type="entry name" value="MPP_CapA"/>
    <property type="match status" value="1"/>
</dbReference>
<dbReference type="OrthoDB" id="9810718at2"/>
<dbReference type="SMART" id="SM00854">
    <property type="entry name" value="PGA_cap"/>
    <property type="match status" value="1"/>
</dbReference>
<dbReference type="Proteomes" id="UP000280344">
    <property type="component" value="Chromosome"/>
</dbReference>
<evidence type="ECO:0000256" key="2">
    <source>
        <dbReference type="SAM" id="MobiDB-lite"/>
    </source>
</evidence>
<name>A0A3Q9G5E0_9ACTO</name>
<sequence length="450" mass="48219">MSIRTFTAAAFAATLLLSSCSSVTEGDDATTDAPSHTGAQEPTASSDTDTGEGSAEGSDENTAEPSASGEPEPTEPEVDPAEVISQLTIVSGGDILLHPSIYQTAWVEGDTYDFTYQYEHIEPWISGADLALCSLEVPIAPEGTAYSGYPTFGAPADLIPSLKEVGWDGCNTATNHTMDRGFAGVERTNTVLEENGMGFHGGARTEEESEEVQFYDLDLEERTVTVAHISATTLTNGIPIRGEQPWSWFVIGELGPYETSDVVDMAEQAREDGADLVVVSMHWGTEYVSEPIDEQLIIAEELAESGQVDLVYGNHSHVPEPVVELEGGPRGEGMWVAWSMGNLISGQTIANHGYRVTTGYLGTATIDVPREGPATVAQLDWTVVTQDAPGANRLYFLNQELRGGRPATLTLGDAELIARGDATYPVMEANGSTERLDVPEQQVESVTPRR</sequence>
<dbReference type="KEGG" id="flh:EJ997_01420"/>
<comment type="similarity">
    <text evidence="1">Belongs to the CapA family.</text>
</comment>
<feature type="domain" description="Capsule synthesis protein CapA" evidence="4">
    <location>
        <begin position="88"/>
        <end position="347"/>
    </location>
</feature>
<feature type="chain" id="PRO_5039341103" evidence="3">
    <location>
        <begin position="25"/>
        <end position="450"/>
    </location>
</feature>